<dbReference type="GO" id="GO:0031965">
    <property type="term" value="C:nuclear membrane"/>
    <property type="evidence" value="ECO:0007669"/>
    <property type="project" value="TreeGrafter"/>
</dbReference>
<dbReference type="EMBL" id="CAEKDK010000002">
    <property type="protein sequence ID" value="CAB4270705.1"/>
    <property type="molecule type" value="Genomic_DNA"/>
</dbReference>
<gene>
    <name evidence="2" type="ORF">CURHAP_LOCUS16952</name>
</gene>
<evidence type="ECO:0000313" key="3">
    <source>
        <dbReference type="Proteomes" id="UP000507222"/>
    </source>
</evidence>
<accession>A0A6J5U6F3</accession>
<protein>
    <submittedName>
        <fullName evidence="2">Uncharacterized protein</fullName>
    </submittedName>
</protein>
<feature type="compositionally biased region" description="Low complexity" evidence="1">
    <location>
        <begin position="243"/>
        <end position="254"/>
    </location>
</feature>
<evidence type="ECO:0000256" key="1">
    <source>
        <dbReference type="SAM" id="MobiDB-lite"/>
    </source>
</evidence>
<organism evidence="2 3">
    <name type="scientific">Prunus armeniaca</name>
    <name type="common">Apricot</name>
    <name type="synonym">Armeniaca vulgaris</name>
    <dbReference type="NCBI Taxonomy" id="36596"/>
    <lineage>
        <taxon>Eukaryota</taxon>
        <taxon>Viridiplantae</taxon>
        <taxon>Streptophyta</taxon>
        <taxon>Embryophyta</taxon>
        <taxon>Tracheophyta</taxon>
        <taxon>Spermatophyta</taxon>
        <taxon>Magnoliopsida</taxon>
        <taxon>eudicotyledons</taxon>
        <taxon>Gunneridae</taxon>
        <taxon>Pentapetalae</taxon>
        <taxon>rosids</taxon>
        <taxon>fabids</taxon>
        <taxon>Rosales</taxon>
        <taxon>Rosaceae</taxon>
        <taxon>Amygdaloideae</taxon>
        <taxon>Amygdaleae</taxon>
        <taxon>Prunus</taxon>
    </lineage>
</organism>
<dbReference type="SUPFAM" id="SSF49879">
    <property type="entry name" value="SMAD/FHA domain"/>
    <property type="match status" value="1"/>
</dbReference>
<sequence length="290" mass="32405">MKKRRKNGRNPEEEEEDKVIAMAFLSKIGNILRRLQTSIADLNYLLSNCLSRHTHPSISRFHLQILSNPSSQQLSLTDLSSEPRNLCASCSSWTYWVNWGFWLQCMALGFPRLEPGVRVELREGDILRVGGSSRDEDETAGVVQQQSELVHISEKPQSFWVLEVFWVNWRWRWSFGMQPQVPKQGQSLSMPLPANQSQPRQQLLSQNIQNNIPAAGVQSSAGLSSALPPSSGLTQTPIPSIVGQNQNMQNMGQGVPSNMFATSQRQLPGRQQVVPKHAAVTISNYSSAIS</sequence>
<proteinExistence type="predicted"/>
<dbReference type="InterPro" id="IPR008984">
    <property type="entry name" value="SMAD_FHA_dom_sf"/>
</dbReference>
<feature type="compositionally biased region" description="Low complexity" evidence="1">
    <location>
        <begin position="219"/>
        <end position="232"/>
    </location>
</feature>
<name>A0A6J5U6F3_PRUAR</name>
<dbReference type="Proteomes" id="UP000507222">
    <property type="component" value="Unassembled WGS sequence"/>
</dbReference>
<dbReference type="PANTHER" id="PTHR22593:SF8">
    <property type="entry name" value="FHA DOMAIN-CONTAINING PROTEIN PS1"/>
    <property type="match status" value="1"/>
</dbReference>
<reference evidence="2 3" key="1">
    <citation type="submission" date="2020-05" db="EMBL/GenBank/DDBJ databases">
        <authorList>
            <person name="Campoy J."/>
            <person name="Schneeberger K."/>
            <person name="Spophaly S."/>
        </authorList>
    </citation>
    <scope>NUCLEOTIDE SEQUENCE [LARGE SCALE GENOMIC DNA]</scope>
    <source>
        <strain evidence="2">PruArmRojPasFocal</strain>
    </source>
</reference>
<feature type="region of interest" description="Disordered" evidence="1">
    <location>
        <begin position="219"/>
        <end position="259"/>
    </location>
</feature>
<dbReference type="PANTHER" id="PTHR22593">
    <property type="entry name" value="TRANSMEMBRANE PROTEIN 18"/>
    <property type="match status" value="1"/>
</dbReference>
<dbReference type="AlphaFoldDB" id="A0A6J5U6F3"/>
<evidence type="ECO:0000313" key="2">
    <source>
        <dbReference type="EMBL" id="CAB4270705.1"/>
    </source>
</evidence>
<dbReference type="Gene3D" id="2.60.200.20">
    <property type="match status" value="1"/>
</dbReference>